<name>A0AC60NU83_IXOPE</name>
<evidence type="ECO:0000313" key="1">
    <source>
        <dbReference type="EMBL" id="KAG0410706.1"/>
    </source>
</evidence>
<accession>A0AC60NU83</accession>
<evidence type="ECO:0000313" key="2">
    <source>
        <dbReference type="Proteomes" id="UP000805193"/>
    </source>
</evidence>
<comment type="caution">
    <text evidence="1">The sequence shown here is derived from an EMBL/GenBank/DDBJ whole genome shotgun (WGS) entry which is preliminary data.</text>
</comment>
<organism evidence="1 2">
    <name type="scientific">Ixodes persulcatus</name>
    <name type="common">Taiga tick</name>
    <dbReference type="NCBI Taxonomy" id="34615"/>
    <lineage>
        <taxon>Eukaryota</taxon>
        <taxon>Metazoa</taxon>
        <taxon>Ecdysozoa</taxon>
        <taxon>Arthropoda</taxon>
        <taxon>Chelicerata</taxon>
        <taxon>Arachnida</taxon>
        <taxon>Acari</taxon>
        <taxon>Parasitiformes</taxon>
        <taxon>Ixodida</taxon>
        <taxon>Ixodoidea</taxon>
        <taxon>Ixodidae</taxon>
        <taxon>Ixodinae</taxon>
        <taxon>Ixodes</taxon>
    </lineage>
</organism>
<sequence length="781" mass="87560">MRSGAEVVYCLTRGAPKGPNLPRARLNHQDALFPRHGKATHSHTWAGKPAWLGVRGDATLQTPAFTEAGVPIAFALELPRDCGKQVKDRKMVLVTDPAFEGAGQEPGLTIWRIEKLTVKPVDPKMYGSFYSGDSYIVLHTKKARSGRLEWNIHFWLGRDTSMDEYTVAAIKSVELDDSLGGSPVQHREVQDHESDMFLSLFKTGVKYLDGGIESGLHELDKSVHKRLFHLKGKRNVRVRQVPLAASSMNHGDCFVLDARDRVYVYVGHRSGRLERVKGIQVANGLRDDVHGGRSKICIVDESSCEAEVNAFFEELGAGSPADVKDAEEGGDDVEHERSADTEVSLHRISDADGELKVERVGEKPLPHTLLDPNDCFLLDGGVSGVFVWVGKGASPKERKESMMLAQKYLKYRGYPDWSQVTRVIGGAEPPLFKQYFATWKEPELSNMFGRKGALNRIAEMDKTFRVSDLHREKRRLLEKNLGRSIGFMPDDGSGKLEIFRIENFELAPVDPAIYGFFFGGDSYIIKYTYKKGYSDRYVIYFWQGNESSQDEKAASAIWAVKMDNDLNGHAVQVRVVQGHEPEHFLRMFKGRMIIFSGGHASGFKNLRDHDTYDVDGTRMFHVMGTSDVDVRAVQVDEVAASLNSEDVFVLETPKSTFLWLGEFADPSEVAMGHNVAKLVSPDRQAKEIKEGQEPDEFWRAIGGKGEYKKGHVEEHNPLLDARLFKCSTATGRLVVREICNFSQEDLDQDDVMMLDSGDEIYIWIGKGSTEEERTKSLEIAM</sequence>
<reference evidence="1 2" key="1">
    <citation type="journal article" date="2020" name="Cell">
        <title>Large-Scale Comparative Analyses of Tick Genomes Elucidate Their Genetic Diversity and Vector Capacities.</title>
        <authorList>
            <consortium name="Tick Genome and Microbiome Consortium (TIGMIC)"/>
            <person name="Jia N."/>
            <person name="Wang J."/>
            <person name="Shi W."/>
            <person name="Du L."/>
            <person name="Sun Y."/>
            <person name="Zhan W."/>
            <person name="Jiang J.F."/>
            <person name="Wang Q."/>
            <person name="Zhang B."/>
            <person name="Ji P."/>
            <person name="Bell-Sakyi L."/>
            <person name="Cui X.M."/>
            <person name="Yuan T.T."/>
            <person name="Jiang B.G."/>
            <person name="Yang W.F."/>
            <person name="Lam T.T."/>
            <person name="Chang Q.C."/>
            <person name="Ding S.J."/>
            <person name="Wang X.J."/>
            <person name="Zhu J.G."/>
            <person name="Ruan X.D."/>
            <person name="Zhao L."/>
            <person name="Wei J.T."/>
            <person name="Ye R.Z."/>
            <person name="Que T.C."/>
            <person name="Du C.H."/>
            <person name="Zhou Y.H."/>
            <person name="Cheng J.X."/>
            <person name="Dai P.F."/>
            <person name="Guo W.B."/>
            <person name="Han X.H."/>
            <person name="Huang E.J."/>
            <person name="Li L.F."/>
            <person name="Wei W."/>
            <person name="Gao Y.C."/>
            <person name="Liu J.Z."/>
            <person name="Shao H.Z."/>
            <person name="Wang X."/>
            <person name="Wang C.C."/>
            <person name="Yang T.C."/>
            <person name="Huo Q.B."/>
            <person name="Li W."/>
            <person name="Chen H.Y."/>
            <person name="Chen S.E."/>
            <person name="Zhou L.G."/>
            <person name="Ni X.B."/>
            <person name="Tian J.H."/>
            <person name="Sheng Y."/>
            <person name="Liu T."/>
            <person name="Pan Y.S."/>
            <person name="Xia L.Y."/>
            <person name="Li J."/>
            <person name="Zhao F."/>
            <person name="Cao W.C."/>
        </authorList>
    </citation>
    <scope>NUCLEOTIDE SEQUENCE [LARGE SCALE GENOMIC DNA]</scope>
    <source>
        <strain evidence="1">Iper-2018</strain>
    </source>
</reference>
<dbReference type="EMBL" id="JABSTQ010011496">
    <property type="protein sequence ID" value="KAG0410706.1"/>
    <property type="molecule type" value="Genomic_DNA"/>
</dbReference>
<dbReference type="Proteomes" id="UP000805193">
    <property type="component" value="Unassembled WGS sequence"/>
</dbReference>
<proteinExistence type="predicted"/>
<protein>
    <submittedName>
        <fullName evidence="1">Uncharacterized protein</fullName>
    </submittedName>
</protein>
<keyword evidence="2" id="KW-1185">Reference proteome</keyword>
<feature type="non-terminal residue" evidence="1">
    <location>
        <position position="781"/>
    </location>
</feature>
<gene>
    <name evidence="1" type="ORF">HPB47_012172</name>
</gene>